<reference evidence="1 2" key="1">
    <citation type="submission" date="2019-07" db="EMBL/GenBank/DDBJ databases">
        <title>Whole genome shotgun sequence of Acetobacter oeni NBRC 105207.</title>
        <authorList>
            <person name="Hosoyama A."/>
            <person name="Uohara A."/>
            <person name="Ohji S."/>
            <person name="Ichikawa N."/>
        </authorList>
    </citation>
    <scope>NUCLEOTIDE SEQUENCE [LARGE SCALE GENOMIC DNA]</scope>
    <source>
        <strain evidence="1 2">NBRC 105207</strain>
    </source>
</reference>
<dbReference type="AlphaFoldDB" id="A0A511XL67"/>
<sequence length="250" mass="28515">MQLSVSSFQDTVLSGQSSDFSDRLLRTIGVRLLGDMHERCSELGLPIPQGRKRRNRHEMIRKAGVLFIHVPKNAGTAICRTLYGRELEHRSIRYFRKSVPALSALPSVAIIRDPVERFISAYRHAKGGGGRHRDLAETFAAEYAAFRSIDDAIAHVERAANWYQVDHIFRPQSWYVTDGKGQILVDRLFHITRLHELSEYLDPEGTLAIPQLNAAITPSLSATPEQVERIRALYKRDYEIQTRVLNNHMD</sequence>
<evidence type="ECO:0000313" key="2">
    <source>
        <dbReference type="Proteomes" id="UP000321746"/>
    </source>
</evidence>
<keyword evidence="2" id="KW-1185">Reference proteome</keyword>
<dbReference type="Proteomes" id="UP000321746">
    <property type="component" value="Unassembled WGS sequence"/>
</dbReference>
<dbReference type="GO" id="GO:0016020">
    <property type="term" value="C:membrane"/>
    <property type="evidence" value="ECO:0007669"/>
    <property type="project" value="InterPro"/>
</dbReference>
<organism evidence="1 2">
    <name type="scientific">Acetobacter oeni</name>
    <dbReference type="NCBI Taxonomy" id="304077"/>
    <lineage>
        <taxon>Bacteria</taxon>
        <taxon>Pseudomonadati</taxon>
        <taxon>Pseudomonadota</taxon>
        <taxon>Alphaproteobacteria</taxon>
        <taxon>Acetobacterales</taxon>
        <taxon>Acetobacteraceae</taxon>
        <taxon>Acetobacter</taxon>
    </lineage>
</organism>
<dbReference type="GO" id="GO:0008146">
    <property type="term" value="F:sulfotransferase activity"/>
    <property type="evidence" value="ECO:0007669"/>
    <property type="project" value="InterPro"/>
</dbReference>
<dbReference type="RefSeq" id="WP_221223404.1">
    <property type="nucleotide sequence ID" value="NZ_BJYG01000024.1"/>
</dbReference>
<dbReference type="Gene3D" id="3.40.50.300">
    <property type="entry name" value="P-loop containing nucleotide triphosphate hydrolases"/>
    <property type="match status" value="1"/>
</dbReference>
<evidence type="ECO:0008006" key="3">
    <source>
        <dbReference type="Google" id="ProtNLM"/>
    </source>
</evidence>
<gene>
    <name evidence="1" type="ORF">AOE01nite_19170</name>
</gene>
<dbReference type="EMBL" id="BJYG01000024">
    <property type="protein sequence ID" value="GEN63693.1"/>
    <property type="molecule type" value="Genomic_DNA"/>
</dbReference>
<dbReference type="InterPro" id="IPR027417">
    <property type="entry name" value="P-loop_NTPase"/>
</dbReference>
<accession>A0A511XL67</accession>
<comment type="caution">
    <text evidence="1">The sequence shown here is derived from an EMBL/GenBank/DDBJ whole genome shotgun (WGS) entry which is preliminary data.</text>
</comment>
<evidence type="ECO:0000313" key="1">
    <source>
        <dbReference type="EMBL" id="GEN63693.1"/>
    </source>
</evidence>
<dbReference type="Pfam" id="PF03567">
    <property type="entry name" value="Sulfotransfer_2"/>
    <property type="match status" value="1"/>
</dbReference>
<proteinExistence type="predicted"/>
<dbReference type="SUPFAM" id="SSF52540">
    <property type="entry name" value="P-loop containing nucleoside triphosphate hydrolases"/>
    <property type="match status" value="1"/>
</dbReference>
<protein>
    <recommendedName>
        <fullName evidence="3">Sulfotransferase family protein</fullName>
    </recommendedName>
</protein>
<dbReference type="InterPro" id="IPR005331">
    <property type="entry name" value="Sulfotransferase"/>
</dbReference>
<name>A0A511XL67_9PROT</name>